<dbReference type="GO" id="GO:0006950">
    <property type="term" value="P:response to stress"/>
    <property type="evidence" value="ECO:0007669"/>
    <property type="project" value="TreeGrafter"/>
</dbReference>
<keyword evidence="1" id="KW-0805">Transcription regulation</keyword>
<evidence type="ECO:0000259" key="4">
    <source>
        <dbReference type="PROSITE" id="PS50995"/>
    </source>
</evidence>
<gene>
    <name evidence="5" type="ORF">PHY01_06470</name>
</gene>
<keyword evidence="2" id="KW-0238">DNA-binding</keyword>
<dbReference type="AlphaFoldDB" id="A0A4Y3WHV0"/>
<proteinExistence type="predicted"/>
<sequence>MSVVRSDDVRRPVPLGDLVGRVAYRMTREVEQELAAAGLNIDQWRVLNLLADGAGHPMSEIAEHAMVPAPTLTKIVDRLADSAMVYRRADAADRRRVLVLLSERGRAVYDGLAPGVAAAEGRMSGDLDAAERRALRHLLERLAE</sequence>
<dbReference type="InterPro" id="IPR039422">
    <property type="entry name" value="MarR/SlyA-like"/>
</dbReference>
<dbReference type="SUPFAM" id="SSF46785">
    <property type="entry name" value="Winged helix' DNA-binding domain"/>
    <property type="match status" value="1"/>
</dbReference>
<dbReference type="Pfam" id="PF12802">
    <property type="entry name" value="MarR_2"/>
    <property type="match status" value="1"/>
</dbReference>
<dbReference type="Proteomes" id="UP000320338">
    <property type="component" value="Unassembled WGS sequence"/>
</dbReference>
<evidence type="ECO:0000256" key="2">
    <source>
        <dbReference type="ARBA" id="ARBA00023125"/>
    </source>
</evidence>
<organism evidence="5 6">
    <name type="scientific">Pseudonocardia hydrocarbonoxydans</name>
    <dbReference type="NCBI Taxonomy" id="76726"/>
    <lineage>
        <taxon>Bacteria</taxon>
        <taxon>Bacillati</taxon>
        <taxon>Actinomycetota</taxon>
        <taxon>Actinomycetes</taxon>
        <taxon>Pseudonocardiales</taxon>
        <taxon>Pseudonocardiaceae</taxon>
        <taxon>Pseudonocardia</taxon>
    </lineage>
</organism>
<dbReference type="InterPro" id="IPR036390">
    <property type="entry name" value="WH_DNA-bd_sf"/>
</dbReference>
<dbReference type="SMART" id="SM00347">
    <property type="entry name" value="HTH_MARR"/>
    <property type="match status" value="1"/>
</dbReference>
<evidence type="ECO:0000256" key="3">
    <source>
        <dbReference type="ARBA" id="ARBA00023163"/>
    </source>
</evidence>
<name>A0A4Y3WHV0_9PSEU</name>
<dbReference type="InterPro" id="IPR036388">
    <property type="entry name" value="WH-like_DNA-bd_sf"/>
</dbReference>
<protein>
    <submittedName>
        <fullName evidence="5">MarR family transcriptional regulator</fullName>
    </submittedName>
</protein>
<accession>A0A4Y3WHV0</accession>
<dbReference type="EMBL" id="BJNG01000005">
    <property type="protein sequence ID" value="GEC18364.1"/>
    <property type="molecule type" value="Genomic_DNA"/>
</dbReference>
<keyword evidence="3" id="KW-0804">Transcription</keyword>
<dbReference type="PRINTS" id="PR00598">
    <property type="entry name" value="HTHMARR"/>
</dbReference>
<dbReference type="PROSITE" id="PS50995">
    <property type="entry name" value="HTH_MARR_2"/>
    <property type="match status" value="1"/>
</dbReference>
<feature type="domain" description="HTH marR-type" evidence="4">
    <location>
        <begin position="12"/>
        <end position="144"/>
    </location>
</feature>
<keyword evidence="6" id="KW-1185">Reference proteome</keyword>
<reference evidence="5 6" key="1">
    <citation type="submission" date="2019-06" db="EMBL/GenBank/DDBJ databases">
        <title>Whole genome shotgun sequence of Pseudonocardia hydrocarbonoxydans NBRC 14498.</title>
        <authorList>
            <person name="Hosoyama A."/>
            <person name="Uohara A."/>
            <person name="Ohji S."/>
            <person name="Ichikawa N."/>
        </authorList>
    </citation>
    <scope>NUCLEOTIDE SEQUENCE [LARGE SCALE GENOMIC DNA]</scope>
    <source>
        <strain evidence="5 6">NBRC 14498</strain>
    </source>
</reference>
<dbReference type="PANTHER" id="PTHR33164:SF64">
    <property type="entry name" value="TRANSCRIPTIONAL REGULATOR SLYA"/>
    <property type="match status" value="1"/>
</dbReference>
<dbReference type="GO" id="GO:0003677">
    <property type="term" value="F:DNA binding"/>
    <property type="evidence" value="ECO:0007669"/>
    <property type="project" value="UniProtKB-KW"/>
</dbReference>
<dbReference type="GO" id="GO:0003700">
    <property type="term" value="F:DNA-binding transcription factor activity"/>
    <property type="evidence" value="ECO:0007669"/>
    <property type="project" value="InterPro"/>
</dbReference>
<evidence type="ECO:0000256" key="1">
    <source>
        <dbReference type="ARBA" id="ARBA00023015"/>
    </source>
</evidence>
<dbReference type="RefSeq" id="WP_246085666.1">
    <property type="nucleotide sequence ID" value="NZ_BAAARZ010000027.1"/>
</dbReference>
<evidence type="ECO:0000313" key="6">
    <source>
        <dbReference type="Proteomes" id="UP000320338"/>
    </source>
</evidence>
<evidence type="ECO:0000313" key="5">
    <source>
        <dbReference type="EMBL" id="GEC18364.1"/>
    </source>
</evidence>
<dbReference type="PANTHER" id="PTHR33164">
    <property type="entry name" value="TRANSCRIPTIONAL REGULATOR, MARR FAMILY"/>
    <property type="match status" value="1"/>
</dbReference>
<dbReference type="InterPro" id="IPR000835">
    <property type="entry name" value="HTH_MarR-typ"/>
</dbReference>
<comment type="caution">
    <text evidence="5">The sequence shown here is derived from an EMBL/GenBank/DDBJ whole genome shotgun (WGS) entry which is preliminary data.</text>
</comment>
<dbReference type="Gene3D" id="1.10.10.10">
    <property type="entry name" value="Winged helix-like DNA-binding domain superfamily/Winged helix DNA-binding domain"/>
    <property type="match status" value="1"/>
</dbReference>